<dbReference type="EMBL" id="JBJKBG010000008">
    <property type="protein sequence ID" value="KAL3727902.1"/>
    <property type="molecule type" value="Genomic_DNA"/>
</dbReference>
<sequence>MGLEPKTRQLRPAFFGLVMFTNPLVSDHQANLVITCEQGRRTLPDVQATVGSDAGALGEH</sequence>
<evidence type="ECO:0000313" key="2">
    <source>
        <dbReference type="Proteomes" id="UP001634007"/>
    </source>
</evidence>
<gene>
    <name evidence="1" type="ORF">ACJRO7_032619</name>
</gene>
<dbReference type="AlphaFoldDB" id="A0ABD3JMM9"/>
<feature type="non-terminal residue" evidence="1">
    <location>
        <position position="60"/>
    </location>
</feature>
<reference evidence="1 2" key="1">
    <citation type="submission" date="2024-11" db="EMBL/GenBank/DDBJ databases">
        <title>Chromosome-level genome assembly of Eucalyptus globulus Labill. provides insights into its genome evolution.</title>
        <authorList>
            <person name="Li X."/>
        </authorList>
    </citation>
    <scope>NUCLEOTIDE SEQUENCE [LARGE SCALE GENOMIC DNA]</scope>
    <source>
        <strain evidence="1">CL2024</strain>
        <tissue evidence="1">Fresh tender leaves</tissue>
    </source>
</reference>
<evidence type="ECO:0000313" key="1">
    <source>
        <dbReference type="EMBL" id="KAL3727902.1"/>
    </source>
</evidence>
<accession>A0ABD3JMM9</accession>
<keyword evidence="2" id="KW-1185">Reference proteome</keyword>
<protein>
    <submittedName>
        <fullName evidence="1">Uncharacterized protein</fullName>
    </submittedName>
</protein>
<dbReference type="Proteomes" id="UP001634007">
    <property type="component" value="Unassembled WGS sequence"/>
</dbReference>
<name>A0ABD3JMM9_EUCGL</name>
<comment type="caution">
    <text evidence="1">The sequence shown here is derived from an EMBL/GenBank/DDBJ whole genome shotgun (WGS) entry which is preliminary data.</text>
</comment>
<organism evidence="1 2">
    <name type="scientific">Eucalyptus globulus</name>
    <name type="common">Tasmanian blue gum</name>
    <dbReference type="NCBI Taxonomy" id="34317"/>
    <lineage>
        <taxon>Eukaryota</taxon>
        <taxon>Viridiplantae</taxon>
        <taxon>Streptophyta</taxon>
        <taxon>Embryophyta</taxon>
        <taxon>Tracheophyta</taxon>
        <taxon>Spermatophyta</taxon>
        <taxon>Magnoliopsida</taxon>
        <taxon>eudicotyledons</taxon>
        <taxon>Gunneridae</taxon>
        <taxon>Pentapetalae</taxon>
        <taxon>rosids</taxon>
        <taxon>malvids</taxon>
        <taxon>Myrtales</taxon>
        <taxon>Myrtaceae</taxon>
        <taxon>Myrtoideae</taxon>
        <taxon>Eucalypteae</taxon>
        <taxon>Eucalyptus</taxon>
    </lineage>
</organism>
<proteinExistence type="predicted"/>